<dbReference type="EMBL" id="CP042914">
    <property type="protein sequence ID" value="QEG39035.1"/>
    <property type="molecule type" value="Genomic_DNA"/>
</dbReference>
<name>A0A5B9QNI0_9BACT</name>
<dbReference type="InterPro" id="IPR029069">
    <property type="entry name" value="HotDog_dom_sf"/>
</dbReference>
<dbReference type="OrthoDB" id="9787658at2"/>
<proteinExistence type="predicted"/>
<sequence>MRYSQLETITELVPGRKLVATRTLQANEHYLLDHFPRFPVMPGVMMLEALHQAAFWMIYTGDDFAYPLVLLREAKGVKFGDFLAPGETLVVTAEWMKEADNIVTVKAKACKGDKTTVSARLILEKKLTGDPDRLATDEFVRGQMKKQFSELFGQPVSATA</sequence>
<accession>A0A5B9QNI0</accession>
<dbReference type="Proteomes" id="UP000325286">
    <property type="component" value="Chromosome"/>
</dbReference>
<organism evidence="2 3">
    <name type="scientific">Roseimaritima ulvae</name>
    <dbReference type="NCBI Taxonomy" id="980254"/>
    <lineage>
        <taxon>Bacteria</taxon>
        <taxon>Pseudomonadati</taxon>
        <taxon>Planctomycetota</taxon>
        <taxon>Planctomycetia</taxon>
        <taxon>Pirellulales</taxon>
        <taxon>Pirellulaceae</taxon>
        <taxon>Roseimaritima</taxon>
    </lineage>
</organism>
<dbReference type="KEGG" id="rul:UC8_09960"/>
<gene>
    <name evidence="2" type="primary">fabZ_1</name>
    <name evidence="2" type="ORF">UC8_09960</name>
</gene>
<dbReference type="GO" id="GO:0019171">
    <property type="term" value="F:(3R)-hydroxyacyl-[acyl-carrier-protein] dehydratase activity"/>
    <property type="evidence" value="ECO:0007669"/>
    <property type="project" value="UniProtKB-EC"/>
</dbReference>
<dbReference type="Gene3D" id="3.10.129.10">
    <property type="entry name" value="Hotdog Thioesterase"/>
    <property type="match status" value="1"/>
</dbReference>
<keyword evidence="3" id="KW-1185">Reference proteome</keyword>
<evidence type="ECO:0000256" key="1">
    <source>
        <dbReference type="ARBA" id="ARBA00023239"/>
    </source>
</evidence>
<reference evidence="2 3" key="1">
    <citation type="submission" date="2019-08" db="EMBL/GenBank/DDBJ databases">
        <title>Deep-cultivation of Planctomycetes and their phenomic and genomic characterization uncovers novel biology.</title>
        <authorList>
            <person name="Wiegand S."/>
            <person name="Jogler M."/>
            <person name="Boedeker C."/>
            <person name="Pinto D."/>
            <person name="Vollmers J."/>
            <person name="Rivas-Marin E."/>
            <person name="Kohn T."/>
            <person name="Peeters S.H."/>
            <person name="Heuer A."/>
            <person name="Rast P."/>
            <person name="Oberbeckmann S."/>
            <person name="Bunk B."/>
            <person name="Jeske O."/>
            <person name="Meyerdierks A."/>
            <person name="Storesund J.E."/>
            <person name="Kallscheuer N."/>
            <person name="Luecker S."/>
            <person name="Lage O.M."/>
            <person name="Pohl T."/>
            <person name="Merkel B.J."/>
            <person name="Hornburger P."/>
            <person name="Mueller R.-W."/>
            <person name="Bruemmer F."/>
            <person name="Labrenz M."/>
            <person name="Spormann A.M."/>
            <person name="Op den Camp H."/>
            <person name="Overmann J."/>
            <person name="Amann R."/>
            <person name="Jetten M.S.M."/>
            <person name="Mascher T."/>
            <person name="Medema M.H."/>
            <person name="Devos D.P."/>
            <person name="Kaster A.-K."/>
            <person name="Ovreas L."/>
            <person name="Rohde M."/>
            <person name="Galperin M.Y."/>
            <person name="Jogler C."/>
        </authorList>
    </citation>
    <scope>NUCLEOTIDE SEQUENCE [LARGE SCALE GENOMIC DNA]</scope>
    <source>
        <strain evidence="2 3">UC8</strain>
    </source>
</reference>
<dbReference type="PANTHER" id="PTHR30272">
    <property type="entry name" value="3-HYDROXYACYL-[ACYL-CARRIER-PROTEIN] DEHYDRATASE"/>
    <property type="match status" value="1"/>
</dbReference>
<evidence type="ECO:0000313" key="3">
    <source>
        <dbReference type="Proteomes" id="UP000325286"/>
    </source>
</evidence>
<dbReference type="PANTHER" id="PTHR30272:SF1">
    <property type="entry name" value="3-HYDROXYACYL-[ACYL-CARRIER-PROTEIN] DEHYDRATASE"/>
    <property type="match status" value="1"/>
</dbReference>
<dbReference type="SUPFAM" id="SSF54637">
    <property type="entry name" value="Thioesterase/thiol ester dehydrase-isomerase"/>
    <property type="match status" value="1"/>
</dbReference>
<dbReference type="EC" id="4.2.1.59" evidence="2"/>
<dbReference type="InterPro" id="IPR013114">
    <property type="entry name" value="FabA_FabZ"/>
</dbReference>
<dbReference type="Pfam" id="PF07977">
    <property type="entry name" value="FabA"/>
    <property type="match status" value="1"/>
</dbReference>
<protein>
    <submittedName>
        <fullName evidence="2">3-hydroxyacyl-[acyl-carrier-protein] dehydratase FabZ</fullName>
        <ecNumber evidence="2">4.2.1.59</ecNumber>
    </submittedName>
</protein>
<evidence type="ECO:0000313" key="2">
    <source>
        <dbReference type="EMBL" id="QEG39035.1"/>
    </source>
</evidence>
<dbReference type="AlphaFoldDB" id="A0A5B9QNI0"/>
<keyword evidence="1 2" id="KW-0456">Lyase</keyword>